<evidence type="ECO:0000313" key="1">
    <source>
        <dbReference type="EMBL" id="CAI2718433.1"/>
    </source>
</evidence>
<reference evidence="1 2" key="1">
    <citation type="submission" date="2022-09" db="EMBL/GenBank/DDBJ databases">
        <authorList>
            <person name="Kop L."/>
        </authorList>
    </citation>
    <scope>NUCLEOTIDE SEQUENCE [LARGE SCALE GENOMIC DNA]</scope>
    <source>
        <strain evidence="1 2">347</strain>
    </source>
</reference>
<sequence length="30" mass="3566">MFNIYSFNLVPIYGKGKNILIHNIFNFYGQ</sequence>
<name>A0ABN8VYU1_9BACT</name>
<gene>
    <name evidence="1" type="ORF">NSPWAT_1574</name>
</gene>
<keyword evidence="2" id="KW-1185">Reference proteome</keyword>
<protein>
    <submittedName>
        <fullName evidence="1">Uncharacterized protein</fullName>
    </submittedName>
</protein>
<proteinExistence type="predicted"/>
<organism evidence="1 2">
    <name type="scientific">Nitrospina watsonii</name>
    <dbReference type="NCBI Taxonomy" id="1323948"/>
    <lineage>
        <taxon>Bacteria</taxon>
        <taxon>Pseudomonadati</taxon>
        <taxon>Nitrospinota/Tectimicrobiota group</taxon>
        <taxon>Nitrospinota</taxon>
        <taxon>Nitrospinia</taxon>
        <taxon>Nitrospinales</taxon>
        <taxon>Nitrospinaceae</taxon>
        <taxon>Nitrospina</taxon>
    </lineage>
</organism>
<accession>A0ABN8VYU1</accession>
<dbReference type="Proteomes" id="UP001157733">
    <property type="component" value="Chromosome"/>
</dbReference>
<evidence type="ECO:0000313" key="2">
    <source>
        <dbReference type="Proteomes" id="UP001157733"/>
    </source>
</evidence>
<dbReference type="EMBL" id="OX336137">
    <property type="protein sequence ID" value="CAI2718433.1"/>
    <property type="molecule type" value="Genomic_DNA"/>
</dbReference>